<evidence type="ECO:0000313" key="2">
    <source>
        <dbReference type="EMBL" id="RAI98457.1"/>
    </source>
</evidence>
<keyword evidence="1" id="KW-0732">Signal</keyword>
<proteinExistence type="predicted"/>
<sequence>MHKKALSLLIILCVSALYNYATAQEIRANVSVVANQISGATDKRIFNTLQSALTEFINGRKWSDDGFTTAERIDCNFMLNINQDLGSNMYRASLTVQATRPVYNSGYLTSILNTMDANVAFKYVEFQPLEFSENRVAGNDAMVSNLTATVAFYVYIVLGLDYDSFSPRGGDNFFKKAQNIVNNAPDGKDISGWKAFEGTNNRYWLQDNLLNARFSRFHDVVYQYHRNGLDVMYDDMIKGRAAILNCLNLMQAIYQDNPNNILLQMFFRSKADELQKIYSKAPPQEKARAVEILSQIDVPNAARYQALKTAK</sequence>
<dbReference type="RefSeq" id="WP_111600204.1">
    <property type="nucleotide sequence ID" value="NZ_QLLL01000012.1"/>
</dbReference>
<dbReference type="OrthoDB" id="9773381at2"/>
<dbReference type="AlphaFoldDB" id="A0A327Q3W3"/>
<feature type="chain" id="PRO_5016453099" evidence="1">
    <location>
        <begin position="24"/>
        <end position="311"/>
    </location>
</feature>
<accession>A0A327Q3W3</accession>
<dbReference type="InterPro" id="IPR032274">
    <property type="entry name" value="DUF4835"/>
</dbReference>
<dbReference type="EMBL" id="QLLL01000012">
    <property type="protein sequence ID" value="RAI98457.1"/>
    <property type="molecule type" value="Genomic_DNA"/>
</dbReference>
<evidence type="ECO:0000256" key="1">
    <source>
        <dbReference type="SAM" id="SignalP"/>
    </source>
</evidence>
<keyword evidence="3" id="KW-1185">Reference proteome</keyword>
<reference evidence="2 3" key="1">
    <citation type="submission" date="2018-06" db="EMBL/GenBank/DDBJ databases">
        <title>Genomic Encyclopedia of Archaeal and Bacterial Type Strains, Phase II (KMG-II): from individual species to whole genera.</title>
        <authorList>
            <person name="Goeker M."/>
        </authorList>
    </citation>
    <scope>NUCLEOTIDE SEQUENCE [LARGE SCALE GENOMIC DNA]</scope>
    <source>
        <strain evidence="2 3">DSM 23857</strain>
    </source>
</reference>
<organism evidence="2 3">
    <name type="scientific">Chitinophaga skermanii</name>
    <dbReference type="NCBI Taxonomy" id="331697"/>
    <lineage>
        <taxon>Bacteria</taxon>
        <taxon>Pseudomonadati</taxon>
        <taxon>Bacteroidota</taxon>
        <taxon>Chitinophagia</taxon>
        <taxon>Chitinophagales</taxon>
        <taxon>Chitinophagaceae</taxon>
        <taxon>Chitinophaga</taxon>
    </lineage>
</organism>
<comment type="caution">
    <text evidence="2">The sequence shown here is derived from an EMBL/GenBank/DDBJ whole genome shotgun (WGS) entry which is preliminary data.</text>
</comment>
<feature type="signal peptide" evidence="1">
    <location>
        <begin position="1"/>
        <end position="23"/>
    </location>
</feature>
<gene>
    <name evidence="2" type="ORF">LX64_04819</name>
</gene>
<dbReference type="Pfam" id="PF16119">
    <property type="entry name" value="DUF4835"/>
    <property type="match status" value="1"/>
</dbReference>
<protein>
    <submittedName>
        <fullName evidence="2">Uncharacterized protein DUF4835</fullName>
    </submittedName>
</protein>
<name>A0A327Q3W3_9BACT</name>
<dbReference type="Proteomes" id="UP000249547">
    <property type="component" value="Unassembled WGS sequence"/>
</dbReference>
<evidence type="ECO:0000313" key="3">
    <source>
        <dbReference type="Proteomes" id="UP000249547"/>
    </source>
</evidence>